<dbReference type="PANTHER" id="PTHR18834">
    <property type="entry name" value="STEROID RECEPTOR RNA ACTIVATOR 1"/>
    <property type="match status" value="1"/>
</dbReference>
<organism evidence="3 4">
    <name type="scientific">Halocaridina rubra</name>
    <name type="common">Hawaiian red shrimp</name>
    <dbReference type="NCBI Taxonomy" id="373956"/>
    <lineage>
        <taxon>Eukaryota</taxon>
        <taxon>Metazoa</taxon>
        <taxon>Ecdysozoa</taxon>
        <taxon>Arthropoda</taxon>
        <taxon>Crustacea</taxon>
        <taxon>Multicrustacea</taxon>
        <taxon>Malacostraca</taxon>
        <taxon>Eumalacostraca</taxon>
        <taxon>Eucarida</taxon>
        <taxon>Decapoda</taxon>
        <taxon>Pleocyemata</taxon>
        <taxon>Caridea</taxon>
        <taxon>Atyoidea</taxon>
        <taxon>Atyidae</taxon>
        <taxon>Halocaridina</taxon>
    </lineage>
</organism>
<feature type="compositionally biased region" description="Polar residues" evidence="1">
    <location>
        <begin position="79"/>
        <end position="93"/>
    </location>
</feature>
<dbReference type="PANTHER" id="PTHR18834:SF2">
    <property type="entry name" value="STEROID RECEPTOR RNA ACTIVATOR 1"/>
    <property type="match status" value="1"/>
</dbReference>
<dbReference type="GO" id="GO:0006357">
    <property type="term" value="P:regulation of transcription by RNA polymerase II"/>
    <property type="evidence" value="ECO:0007669"/>
    <property type="project" value="InterPro"/>
</dbReference>
<dbReference type="Gene3D" id="1.20.940.10">
    <property type="entry name" value="Functional domain of the splicing factor Prp18"/>
    <property type="match status" value="1"/>
</dbReference>
<protein>
    <recommendedName>
        <fullName evidence="2">SRA1/Sec31 domain-containing protein</fullName>
    </recommendedName>
</protein>
<feature type="compositionally biased region" description="Pro residues" evidence="1">
    <location>
        <begin position="57"/>
        <end position="75"/>
    </location>
</feature>
<reference evidence="3 4" key="1">
    <citation type="submission" date="2023-11" db="EMBL/GenBank/DDBJ databases">
        <title>Halocaridina rubra genome assembly.</title>
        <authorList>
            <person name="Smith C."/>
        </authorList>
    </citation>
    <scope>NUCLEOTIDE SEQUENCE [LARGE SCALE GENOMIC DNA]</scope>
    <source>
        <strain evidence="3">EP-1</strain>
        <tissue evidence="3">Whole</tissue>
    </source>
</reference>
<dbReference type="GO" id="GO:0003713">
    <property type="term" value="F:transcription coactivator activity"/>
    <property type="evidence" value="ECO:0007669"/>
    <property type="project" value="InterPro"/>
</dbReference>
<feature type="domain" description="SRA1/Sec31" evidence="2">
    <location>
        <begin position="86"/>
        <end position="223"/>
    </location>
</feature>
<dbReference type="AlphaFoldDB" id="A0AAN8WMH4"/>
<sequence>MNPLGPGNHDRAWNDPPKFAFNSGGGTGGPANTSGRRRLLNKRVPVPTGPQAGASPTPVPLKPGDGPPVSSPPLAPSVTRSPCTGPPSDSQLTDKICSSPIQSDIPHSAKLESSEETLKDVELSFRASFQRVSDHLKDNVRDGILKKFEVMKSMWLENKLNDAIQSRMLILTKALEEGDYDRAWSLHQGLIVDFTSMCSPWMIGIKTLVTECRNLNKSDSNDLKVAEGNDEKNPSQVLMLSPDMNELVTAISADSPDLEMDEQEEK</sequence>
<dbReference type="Pfam" id="PF07304">
    <property type="entry name" value="SRA1"/>
    <property type="match status" value="1"/>
</dbReference>
<feature type="region of interest" description="Disordered" evidence="1">
    <location>
        <begin position="1"/>
        <end position="104"/>
    </location>
</feature>
<accession>A0AAN8WMH4</accession>
<comment type="caution">
    <text evidence="3">The sequence shown here is derived from an EMBL/GenBank/DDBJ whole genome shotgun (WGS) entry which is preliminary data.</text>
</comment>
<dbReference type="GO" id="GO:0005634">
    <property type="term" value="C:nucleus"/>
    <property type="evidence" value="ECO:0007669"/>
    <property type="project" value="TreeGrafter"/>
</dbReference>
<evidence type="ECO:0000313" key="4">
    <source>
        <dbReference type="Proteomes" id="UP001381693"/>
    </source>
</evidence>
<dbReference type="EMBL" id="JAXCGZ010017775">
    <property type="protein sequence ID" value="KAK7067742.1"/>
    <property type="molecule type" value="Genomic_DNA"/>
</dbReference>
<dbReference type="InterPro" id="IPR009917">
    <property type="entry name" value="SRA1/Sec31"/>
</dbReference>
<dbReference type="InterPro" id="IPR040243">
    <property type="entry name" value="Steroid_recept_RNA_1"/>
</dbReference>
<evidence type="ECO:0000256" key="1">
    <source>
        <dbReference type="SAM" id="MobiDB-lite"/>
    </source>
</evidence>
<proteinExistence type="predicted"/>
<evidence type="ECO:0000313" key="3">
    <source>
        <dbReference type="EMBL" id="KAK7067742.1"/>
    </source>
</evidence>
<name>A0AAN8WMH4_HALRR</name>
<gene>
    <name evidence="3" type="ORF">SK128_008379</name>
</gene>
<evidence type="ECO:0000259" key="2">
    <source>
        <dbReference type="Pfam" id="PF07304"/>
    </source>
</evidence>
<dbReference type="Proteomes" id="UP001381693">
    <property type="component" value="Unassembled WGS sequence"/>
</dbReference>
<keyword evidence="4" id="KW-1185">Reference proteome</keyword>